<dbReference type="SUPFAM" id="SSF57667">
    <property type="entry name" value="beta-beta-alpha zinc fingers"/>
    <property type="match status" value="2"/>
</dbReference>
<keyword evidence="4 7" id="KW-0863">Zinc-finger</keyword>
<evidence type="ECO:0000256" key="1">
    <source>
        <dbReference type="ARBA" id="ARBA00004123"/>
    </source>
</evidence>
<dbReference type="AlphaFoldDB" id="A0A0K0F4P1"/>
<evidence type="ECO:0000256" key="3">
    <source>
        <dbReference type="ARBA" id="ARBA00022737"/>
    </source>
</evidence>
<accession>A0A0K0F4P1</accession>
<dbReference type="FunFam" id="3.30.160.60:FF:001666">
    <property type="entry name" value="MDS1 and EVI1 complex locus"/>
    <property type="match status" value="1"/>
</dbReference>
<dbReference type="FunFam" id="3.30.160.60:FF:001729">
    <property type="entry name" value="Zinc finger protein 337"/>
    <property type="match status" value="1"/>
</dbReference>
<dbReference type="STRING" id="75913.A0A0K0F4P1"/>
<dbReference type="GO" id="GO:0005634">
    <property type="term" value="C:nucleus"/>
    <property type="evidence" value="ECO:0007669"/>
    <property type="project" value="UniProtKB-SubCell"/>
</dbReference>
<keyword evidence="5" id="KW-0862">Zinc</keyword>
<keyword evidence="3" id="KW-0677">Repeat</keyword>
<evidence type="ECO:0000313" key="10">
    <source>
        <dbReference type="Proteomes" id="UP000035680"/>
    </source>
</evidence>
<dbReference type="PANTHER" id="PTHR24379">
    <property type="entry name" value="KRAB AND ZINC FINGER DOMAIN-CONTAINING"/>
    <property type="match status" value="1"/>
</dbReference>
<dbReference type="PROSITE" id="PS00028">
    <property type="entry name" value="ZINC_FINGER_C2H2_1"/>
    <property type="match status" value="3"/>
</dbReference>
<organism evidence="10 11">
    <name type="scientific">Strongyloides venezuelensis</name>
    <name type="common">Threadworm</name>
    <dbReference type="NCBI Taxonomy" id="75913"/>
    <lineage>
        <taxon>Eukaryota</taxon>
        <taxon>Metazoa</taxon>
        <taxon>Ecdysozoa</taxon>
        <taxon>Nematoda</taxon>
        <taxon>Chromadorea</taxon>
        <taxon>Rhabditida</taxon>
        <taxon>Tylenchina</taxon>
        <taxon>Panagrolaimomorpha</taxon>
        <taxon>Strongyloidoidea</taxon>
        <taxon>Strongyloididae</taxon>
        <taxon>Strongyloides</taxon>
    </lineage>
</organism>
<dbReference type="Pfam" id="PF00096">
    <property type="entry name" value="zf-C2H2"/>
    <property type="match status" value="1"/>
</dbReference>
<evidence type="ECO:0000259" key="9">
    <source>
        <dbReference type="PROSITE" id="PS50157"/>
    </source>
</evidence>
<dbReference type="PANTHER" id="PTHR24379:SF127">
    <property type="entry name" value="BLOODY FINGERS-RELATED"/>
    <property type="match status" value="1"/>
</dbReference>
<feature type="region of interest" description="Disordered" evidence="8">
    <location>
        <begin position="41"/>
        <end position="89"/>
    </location>
</feature>
<reference evidence="11" key="2">
    <citation type="submission" date="2015-08" db="UniProtKB">
        <authorList>
            <consortium name="WormBaseParasite"/>
        </authorList>
    </citation>
    <scope>IDENTIFICATION</scope>
</reference>
<keyword evidence="2" id="KW-0479">Metal-binding</keyword>
<dbReference type="InterPro" id="IPR036236">
    <property type="entry name" value="Znf_C2H2_sf"/>
</dbReference>
<keyword evidence="6" id="KW-0539">Nucleus</keyword>
<evidence type="ECO:0000256" key="8">
    <source>
        <dbReference type="SAM" id="MobiDB-lite"/>
    </source>
</evidence>
<dbReference type="SMART" id="SM00355">
    <property type="entry name" value="ZnF_C2H2"/>
    <property type="match status" value="3"/>
</dbReference>
<evidence type="ECO:0000256" key="4">
    <source>
        <dbReference type="ARBA" id="ARBA00022771"/>
    </source>
</evidence>
<feature type="compositionally biased region" description="Low complexity" evidence="8">
    <location>
        <begin position="417"/>
        <end position="433"/>
    </location>
</feature>
<dbReference type="GO" id="GO:0000981">
    <property type="term" value="F:DNA-binding transcription factor activity, RNA polymerase II-specific"/>
    <property type="evidence" value="ECO:0007669"/>
    <property type="project" value="TreeGrafter"/>
</dbReference>
<evidence type="ECO:0000256" key="7">
    <source>
        <dbReference type="PROSITE-ProRule" id="PRU00042"/>
    </source>
</evidence>
<sequence length="604" mass="66932">MRRAGNCYIKETPMKMEVQHQLATSTVLPTIFSNDLIIKTETEDPPTTSPSVSVFNNSSSPNESIKLSLSNPSSPTANNTTTSASSTSPVHCQLPITNNSINNIKNGIIKINSIDRKRPYPCNLCVSKFGSKMELEEHQNSHTGEKPFQCDICKSRFNRRSTLWNHKRIHSDNKPFVCTVCNMRFKWKNSLKCHKEMHMRKNESTVNMDDLKNVTYATAAKKNFSDRSLENNNDITVKENGSPRENIGNENRDSRKQQCKMMGNNYNDENIGTNIIELSPINHHHEPINGFLNNNSMNNGILHYASNSRFPHPNPLDIFDSHHNIHTMLSPQTNNHLIINSLATTNSPGDFDFTSNLIQNSNSLHNTNNNFDNCSINPTTSIFTHIENNNNIRNGSDLGQYNRSDNLHNNIQTSTALSVTGSTDGTSDSLVSSNGETPSLQSNISLENNYNDNNNGASNNGNNDLLLQSNLINGYANSIDTSLLYSNPPTSEYLTTTSSMNYTTMPDISLISQANYNASLGNQRISLSDSLTHLNQHTTALCTGSTNINDSDLISFSVSGPHTNGLITHNGIHMNPLHPFNYPVTNVGMGTITLNGNETGAWHI</sequence>
<dbReference type="Gene3D" id="3.30.160.60">
    <property type="entry name" value="Classic Zinc Finger"/>
    <property type="match status" value="3"/>
</dbReference>
<dbReference type="GO" id="GO:0008270">
    <property type="term" value="F:zinc ion binding"/>
    <property type="evidence" value="ECO:0007669"/>
    <property type="project" value="UniProtKB-KW"/>
</dbReference>
<feature type="region of interest" description="Disordered" evidence="8">
    <location>
        <begin position="231"/>
        <end position="255"/>
    </location>
</feature>
<feature type="compositionally biased region" description="Low complexity" evidence="8">
    <location>
        <begin position="45"/>
        <end position="89"/>
    </location>
</feature>
<feature type="region of interest" description="Disordered" evidence="8">
    <location>
        <begin position="417"/>
        <end position="439"/>
    </location>
</feature>
<dbReference type="Proteomes" id="UP000035680">
    <property type="component" value="Unassembled WGS sequence"/>
</dbReference>
<dbReference type="WBParaSite" id="SVE_0378000.1">
    <property type="protein sequence ID" value="SVE_0378000.1"/>
    <property type="gene ID" value="SVE_0378000"/>
</dbReference>
<keyword evidence="10" id="KW-1185">Reference proteome</keyword>
<feature type="domain" description="C2H2-type" evidence="9">
    <location>
        <begin position="120"/>
        <end position="147"/>
    </location>
</feature>
<evidence type="ECO:0000256" key="2">
    <source>
        <dbReference type="ARBA" id="ARBA00022723"/>
    </source>
</evidence>
<comment type="subcellular location">
    <subcellularLocation>
        <location evidence="1">Nucleus</location>
    </subcellularLocation>
</comment>
<dbReference type="PROSITE" id="PS50157">
    <property type="entry name" value="ZINC_FINGER_C2H2_2"/>
    <property type="match status" value="3"/>
</dbReference>
<evidence type="ECO:0000313" key="11">
    <source>
        <dbReference type="WBParaSite" id="SVE_0378000.1"/>
    </source>
</evidence>
<dbReference type="InterPro" id="IPR013087">
    <property type="entry name" value="Znf_C2H2_type"/>
</dbReference>
<feature type="domain" description="C2H2-type" evidence="9">
    <location>
        <begin position="176"/>
        <end position="203"/>
    </location>
</feature>
<proteinExistence type="predicted"/>
<evidence type="ECO:0000256" key="5">
    <source>
        <dbReference type="ARBA" id="ARBA00022833"/>
    </source>
</evidence>
<evidence type="ECO:0000256" key="6">
    <source>
        <dbReference type="ARBA" id="ARBA00023242"/>
    </source>
</evidence>
<protein>
    <submittedName>
        <fullName evidence="11">Zinc finger protein</fullName>
    </submittedName>
</protein>
<reference evidence="10" key="1">
    <citation type="submission" date="2014-07" db="EMBL/GenBank/DDBJ databases">
        <authorList>
            <person name="Martin A.A"/>
            <person name="De Silva N."/>
        </authorList>
    </citation>
    <scope>NUCLEOTIDE SEQUENCE</scope>
</reference>
<name>A0A0K0F4P1_STRVS</name>
<dbReference type="GO" id="GO:0000977">
    <property type="term" value="F:RNA polymerase II transcription regulatory region sequence-specific DNA binding"/>
    <property type="evidence" value="ECO:0007669"/>
    <property type="project" value="TreeGrafter"/>
</dbReference>
<feature type="domain" description="C2H2-type" evidence="9">
    <location>
        <begin position="148"/>
        <end position="175"/>
    </location>
</feature>